<feature type="transmembrane region" description="Helical" evidence="2">
    <location>
        <begin position="109"/>
        <end position="130"/>
    </location>
</feature>
<protein>
    <submittedName>
        <fullName evidence="3">Uncharacterized protein</fullName>
    </submittedName>
</protein>
<name>A0A8H4R337_9AGAR</name>
<accession>A0A8H4R337</accession>
<sequence length="341" mass="37135">MSSQDDDFPSVGYQKANISAKLNSTVLFLYLIGIYTGVYGATITIYFRRKNVPRAHRLIVMGALTLLYGILAVETYMNWFYTSINFILGDTRVAIFLAGETDSAVPIRIAILVTFLEVLGFVIADALMVWRCVHACAGALRILIIPVGFFTFECALAVVNITILTLTYVNPVFQSDQWFHNANVIDGIFEAIVAATSISASVTISYHIYSITSRTSGAWRRYKHIVDILVQSSGAYSTAVLLAAVVDFLNTGEANTSLTALILDNYAETLYVFLTGLAPTLMVARLALASPRKEEETVLESVPTSLLSTSSQDGLEAAISQQHEAGDSAEEPLSIVERGST</sequence>
<dbReference type="AlphaFoldDB" id="A0A8H4R337"/>
<keyword evidence="2" id="KW-0472">Membrane</keyword>
<dbReference type="Proteomes" id="UP000521872">
    <property type="component" value="Unassembled WGS sequence"/>
</dbReference>
<comment type="caution">
    <text evidence="3">The sequence shown here is derived from an EMBL/GenBank/DDBJ whole genome shotgun (WGS) entry which is preliminary data.</text>
</comment>
<feature type="transmembrane region" description="Helical" evidence="2">
    <location>
        <begin position="228"/>
        <end position="249"/>
    </location>
</feature>
<evidence type="ECO:0000313" key="3">
    <source>
        <dbReference type="EMBL" id="KAF4622550.1"/>
    </source>
</evidence>
<feature type="compositionally biased region" description="Polar residues" evidence="1">
    <location>
        <begin position="302"/>
        <end position="323"/>
    </location>
</feature>
<keyword evidence="2" id="KW-0812">Transmembrane</keyword>
<gene>
    <name evidence="3" type="ORF">D9613_008977</name>
</gene>
<proteinExistence type="predicted"/>
<evidence type="ECO:0000313" key="4">
    <source>
        <dbReference type="Proteomes" id="UP000521872"/>
    </source>
</evidence>
<evidence type="ECO:0000256" key="1">
    <source>
        <dbReference type="SAM" id="MobiDB-lite"/>
    </source>
</evidence>
<feature type="transmembrane region" description="Helical" evidence="2">
    <location>
        <begin position="27"/>
        <end position="47"/>
    </location>
</feature>
<evidence type="ECO:0000256" key="2">
    <source>
        <dbReference type="SAM" id="Phobius"/>
    </source>
</evidence>
<feature type="region of interest" description="Disordered" evidence="1">
    <location>
        <begin position="299"/>
        <end position="341"/>
    </location>
</feature>
<keyword evidence="2" id="KW-1133">Transmembrane helix</keyword>
<organism evidence="3 4">
    <name type="scientific">Agrocybe pediades</name>
    <dbReference type="NCBI Taxonomy" id="84607"/>
    <lineage>
        <taxon>Eukaryota</taxon>
        <taxon>Fungi</taxon>
        <taxon>Dikarya</taxon>
        <taxon>Basidiomycota</taxon>
        <taxon>Agaricomycotina</taxon>
        <taxon>Agaricomycetes</taxon>
        <taxon>Agaricomycetidae</taxon>
        <taxon>Agaricales</taxon>
        <taxon>Agaricineae</taxon>
        <taxon>Strophariaceae</taxon>
        <taxon>Agrocybe</taxon>
    </lineage>
</organism>
<feature type="transmembrane region" description="Helical" evidence="2">
    <location>
        <begin position="269"/>
        <end position="288"/>
    </location>
</feature>
<feature type="transmembrane region" description="Helical" evidence="2">
    <location>
        <begin position="188"/>
        <end position="208"/>
    </location>
</feature>
<dbReference type="EMBL" id="JAACJL010000002">
    <property type="protein sequence ID" value="KAF4622550.1"/>
    <property type="molecule type" value="Genomic_DNA"/>
</dbReference>
<keyword evidence="4" id="KW-1185">Reference proteome</keyword>
<feature type="transmembrane region" description="Helical" evidence="2">
    <location>
        <begin position="142"/>
        <end position="168"/>
    </location>
</feature>
<feature type="transmembrane region" description="Helical" evidence="2">
    <location>
        <begin position="59"/>
        <end position="81"/>
    </location>
</feature>
<reference evidence="3 4" key="1">
    <citation type="submission" date="2019-12" db="EMBL/GenBank/DDBJ databases">
        <authorList>
            <person name="Floudas D."/>
            <person name="Bentzer J."/>
            <person name="Ahren D."/>
            <person name="Johansson T."/>
            <person name="Persson P."/>
            <person name="Tunlid A."/>
        </authorList>
    </citation>
    <scope>NUCLEOTIDE SEQUENCE [LARGE SCALE GENOMIC DNA]</scope>
    <source>
        <strain evidence="3 4">CBS 102.39</strain>
    </source>
</reference>